<evidence type="ECO:0000313" key="3">
    <source>
        <dbReference type="Proteomes" id="UP000266482"/>
    </source>
</evidence>
<dbReference type="EMBL" id="QXQA01000008">
    <property type="protein sequence ID" value="RIX52115.1"/>
    <property type="molecule type" value="Genomic_DNA"/>
</dbReference>
<comment type="caution">
    <text evidence="2">The sequence shown here is derived from an EMBL/GenBank/DDBJ whole genome shotgun (WGS) entry which is preliminary data.</text>
</comment>
<evidence type="ECO:0000313" key="2">
    <source>
        <dbReference type="EMBL" id="RIX52115.1"/>
    </source>
</evidence>
<reference evidence="2 3" key="1">
    <citation type="submission" date="2018-09" db="EMBL/GenBank/DDBJ databases">
        <title>Paenibacillus aracenensis nov. sp. isolated from a cave in southern Spain.</title>
        <authorList>
            <person name="Jurado V."/>
            <person name="Gutierrez-Patricio S."/>
            <person name="Gonzalez-Pimentel J.L."/>
            <person name="Miller A.Z."/>
            <person name="Laiz L."/>
            <person name="Saiz-Jimenez C."/>
        </authorList>
    </citation>
    <scope>NUCLEOTIDE SEQUENCE [LARGE SCALE GENOMIC DNA]</scope>
    <source>
        <strain evidence="2 3">DSM 22867</strain>
    </source>
</reference>
<evidence type="ECO:0000256" key="1">
    <source>
        <dbReference type="ARBA" id="ARBA00023115"/>
    </source>
</evidence>
<sequence length="247" mass="27494">MQVLYEDKNEDLGPVVVYETSRIDGEAGAFRVLAFSDGAAQGVLDLDNPDRIVFEYPRAILHLMEINIPDYHDVYIIGLGIGILPAKLHDRRVKVAEIDPRVRELSSRYFGYSRANVDVGDGRQLLEMEPSGVYDFVVVDAFTEKDAPPAHLLAESFFQQCGDKLNERGGLIMNVFGRGSSDPLIGAVHTTLQAVFPYTSCFQLPQTGAADKRNILLMGARQPIGFREKDMAGFVRFQPEPGFIIRD</sequence>
<keyword evidence="1" id="KW-0620">Polyamine biosynthesis</keyword>
<dbReference type="InterPro" id="IPR029063">
    <property type="entry name" value="SAM-dependent_MTases_sf"/>
</dbReference>
<name>A0A3A1UV85_9BACL</name>
<proteinExistence type="predicted"/>
<dbReference type="Proteomes" id="UP000266482">
    <property type="component" value="Unassembled WGS sequence"/>
</dbReference>
<dbReference type="PANTHER" id="PTHR43317:SF1">
    <property type="entry name" value="THERMOSPERMINE SYNTHASE ACAULIS5"/>
    <property type="match status" value="1"/>
</dbReference>
<dbReference type="GO" id="GO:0006596">
    <property type="term" value="P:polyamine biosynthetic process"/>
    <property type="evidence" value="ECO:0007669"/>
    <property type="project" value="UniProtKB-KW"/>
</dbReference>
<organism evidence="2 3">
    <name type="scientific">Paenibacillus nanensis</name>
    <dbReference type="NCBI Taxonomy" id="393251"/>
    <lineage>
        <taxon>Bacteria</taxon>
        <taxon>Bacillati</taxon>
        <taxon>Bacillota</taxon>
        <taxon>Bacilli</taxon>
        <taxon>Bacillales</taxon>
        <taxon>Paenibacillaceae</taxon>
        <taxon>Paenibacillus</taxon>
    </lineage>
</organism>
<dbReference type="Pfam" id="PF01564">
    <property type="entry name" value="Spermine_synth"/>
    <property type="match status" value="1"/>
</dbReference>
<accession>A0A3A1UV85</accession>
<dbReference type="AlphaFoldDB" id="A0A3A1UV85"/>
<dbReference type="RefSeq" id="WP_119600347.1">
    <property type="nucleotide sequence ID" value="NZ_QXQA01000008.1"/>
</dbReference>
<dbReference type="SUPFAM" id="SSF53335">
    <property type="entry name" value="S-adenosyl-L-methionine-dependent methyltransferases"/>
    <property type="match status" value="1"/>
</dbReference>
<protein>
    <submittedName>
        <fullName evidence="2">Spermidine synthase</fullName>
    </submittedName>
</protein>
<dbReference type="Gene3D" id="3.40.50.150">
    <property type="entry name" value="Vaccinia Virus protein VP39"/>
    <property type="match status" value="1"/>
</dbReference>
<dbReference type="OrthoDB" id="9761985at2"/>
<gene>
    <name evidence="2" type="ORF">D3P08_14150</name>
</gene>
<dbReference type="NCBIfam" id="NF037959">
    <property type="entry name" value="MFS_SpdSyn"/>
    <property type="match status" value="1"/>
</dbReference>
<keyword evidence="3" id="KW-1185">Reference proteome</keyword>
<dbReference type="PANTHER" id="PTHR43317">
    <property type="entry name" value="THERMOSPERMINE SYNTHASE ACAULIS5"/>
    <property type="match status" value="1"/>
</dbReference>